<evidence type="ECO:0000256" key="4">
    <source>
        <dbReference type="SAM" id="Phobius"/>
    </source>
</evidence>
<dbReference type="PRINTS" id="PR00080">
    <property type="entry name" value="SDRFAMILY"/>
</dbReference>
<dbReference type="PANTHER" id="PTHR44196">
    <property type="entry name" value="DEHYDROGENASE/REDUCTASE SDR FAMILY MEMBER 7B"/>
    <property type="match status" value="1"/>
</dbReference>
<sequence length="338" mass="35906">MHRHPQHRSDVVVVTGASAGVGRAVAQELARRGARIGLIARNGEALEELAGQLVANGAAAALPLPCDVADADAVFAAAERVEAELGPIDAWVNNAMATIFGPVHDIAPQEFRRVTEVTYLGYVHGTMAALKHMRPRDRGTILQVGSALAYRSIPLQSAYCGAKHAIVGFTDSLRTELRHDSSNIQVTMVQLPSVNTPQFAWARTRMPHAPRPVGAPVEPQVVARDIVAALENPARESWIGGATVLAILSGLMAPGIGDRYLASTAVEGQMSDTPLDKPREGNLFRPVTGVERAFGPFVGEAKHQAVQVDGAWMRYGAAAATALLACGLGFLLGRQQDR</sequence>
<dbReference type="OrthoDB" id="9781689at2"/>
<feature type="transmembrane region" description="Helical" evidence="4">
    <location>
        <begin position="312"/>
        <end position="332"/>
    </location>
</feature>
<dbReference type="SMART" id="SM00822">
    <property type="entry name" value="PKS_KR"/>
    <property type="match status" value="1"/>
</dbReference>
<organism evidence="6 7">
    <name type="scientific">Teichococcus coralli</name>
    <dbReference type="NCBI Taxonomy" id="2545983"/>
    <lineage>
        <taxon>Bacteria</taxon>
        <taxon>Pseudomonadati</taxon>
        <taxon>Pseudomonadota</taxon>
        <taxon>Alphaproteobacteria</taxon>
        <taxon>Acetobacterales</taxon>
        <taxon>Roseomonadaceae</taxon>
        <taxon>Roseomonas</taxon>
    </lineage>
</organism>
<dbReference type="PRINTS" id="PR00081">
    <property type="entry name" value="GDHRDH"/>
</dbReference>
<protein>
    <submittedName>
        <fullName evidence="6">SDR family NAD(P)-dependent oxidoreductase</fullName>
    </submittedName>
</protein>
<evidence type="ECO:0000313" key="7">
    <source>
        <dbReference type="Proteomes" id="UP000460715"/>
    </source>
</evidence>
<gene>
    <name evidence="6" type="ORF">E0493_12550</name>
</gene>
<keyword evidence="4" id="KW-0812">Transmembrane</keyword>
<evidence type="ECO:0000313" key="6">
    <source>
        <dbReference type="EMBL" id="MXP64175.1"/>
    </source>
</evidence>
<keyword evidence="4" id="KW-0472">Membrane</keyword>
<comment type="similarity">
    <text evidence="1 3">Belongs to the short-chain dehydrogenases/reductases (SDR) family.</text>
</comment>
<evidence type="ECO:0000256" key="3">
    <source>
        <dbReference type="RuleBase" id="RU000363"/>
    </source>
</evidence>
<accession>A0A845BBI0</accession>
<dbReference type="GO" id="GO:0016020">
    <property type="term" value="C:membrane"/>
    <property type="evidence" value="ECO:0007669"/>
    <property type="project" value="TreeGrafter"/>
</dbReference>
<dbReference type="InterPro" id="IPR002347">
    <property type="entry name" value="SDR_fam"/>
</dbReference>
<dbReference type="EMBL" id="SNVJ01000009">
    <property type="protein sequence ID" value="MXP64175.1"/>
    <property type="molecule type" value="Genomic_DNA"/>
</dbReference>
<evidence type="ECO:0000256" key="1">
    <source>
        <dbReference type="ARBA" id="ARBA00006484"/>
    </source>
</evidence>
<evidence type="ECO:0000259" key="5">
    <source>
        <dbReference type="SMART" id="SM00822"/>
    </source>
</evidence>
<dbReference type="AlphaFoldDB" id="A0A845BBI0"/>
<dbReference type="PANTHER" id="PTHR44196:SF1">
    <property type="entry name" value="DEHYDROGENASE_REDUCTASE SDR FAMILY MEMBER 7B"/>
    <property type="match status" value="1"/>
</dbReference>
<dbReference type="RefSeq" id="WP_160937302.1">
    <property type="nucleotide sequence ID" value="NZ_SNVJ01000009.1"/>
</dbReference>
<reference evidence="6 7" key="1">
    <citation type="submission" date="2019-03" db="EMBL/GenBank/DDBJ databases">
        <title>Roseomonas sp. a novel Roseomonas species isolated from Sea whip Gorgonian.</title>
        <authorList>
            <person name="Li F."/>
            <person name="Pan X."/>
            <person name="Huang S."/>
            <person name="Li Z."/>
            <person name="Meng B."/>
        </authorList>
    </citation>
    <scope>NUCLEOTIDE SEQUENCE [LARGE SCALE GENOMIC DNA]</scope>
    <source>
        <strain evidence="6 7">M0104</strain>
    </source>
</reference>
<proteinExistence type="inferred from homology"/>
<dbReference type="InterPro" id="IPR020904">
    <property type="entry name" value="Sc_DH/Rdtase_CS"/>
</dbReference>
<feature type="domain" description="Ketoreductase" evidence="5">
    <location>
        <begin position="10"/>
        <end position="195"/>
    </location>
</feature>
<dbReference type="PROSITE" id="PS00061">
    <property type="entry name" value="ADH_SHORT"/>
    <property type="match status" value="1"/>
</dbReference>
<dbReference type="NCBIfam" id="NF005495">
    <property type="entry name" value="PRK07109.1"/>
    <property type="match status" value="1"/>
</dbReference>
<dbReference type="SUPFAM" id="SSF51735">
    <property type="entry name" value="NAD(P)-binding Rossmann-fold domains"/>
    <property type="match status" value="1"/>
</dbReference>
<name>A0A845BBI0_9PROT</name>
<dbReference type="InterPro" id="IPR057326">
    <property type="entry name" value="KR_dom"/>
</dbReference>
<dbReference type="GO" id="GO:0016491">
    <property type="term" value="F:oxidoreductase activity"/>
    <property type="evidence" value="ECO:0007669"/>
    <property type="project" value="UniProtKB-KW"/>
</dbReference>
<keyword evidence="7" id="KW-1185">Reference proteome</keyword>
<dbReference type="Pfam" id="PF00106">
    <property type="entry name" value="adh_short"/>
    <property type="match status" value="1"/>
</dbReference>
<comment type="caution">
    <text evidence="6">The sequence shown here is derived from an EMBL/GenBank/DDBJ whole genome shotgun (WGS) entry which is preliminary data.</text>
</comment>
<dbReference type="Proteomes" id="UP000460715">
    <property type="component" value="Unassembled WGS sequence"/>
</dbReference>
<dbReference type="Gene3D" id="3.40.50.720">
    <property type="entry name" value="NAD(P)-binding Rossmann-like Domain"/>
    <property type="match status" value="1"/>
</dbReference>
<keyword evidence="4" id="KW-1133">Transmembrane helix</keyword>
<keyword evidence="2" id="KW-0560">Oxidoreductase</keyword>
<dbReference type="InterPro" id="IPR036291">
    <property type="entry name" value="NAD(P)-bd_dom_sf"/>
</dbReference>
<evidence type="ECO:0000256" key="2">
    <source>
        <dbReference type="ARBA" id="ARBA00023002"/>
    </source>
</evidence>